<organism evidence="1 3">
    <name type="scientific">Ceratitis capitata</name>
    <name type="common">Mediterranean fruit fly</name>
    <name type="synonym">Tephritis capitata</name>
    <dbReference type="NCBI Taxonomy" id="7213"/>
    <lineage>
        <taxon>Eukaryota</taxon>
        <taxon>Metazoa</taxon>
        <taxon>Ecdysozoa</taxon>
        <taxon>Arthropoda</taxon>
        <taxon>Hexapoda</taxon>
        <taxon>Insecta</taxon>
        <taxon>Pterygota</taxon>
        <taxon>Neoptera</taxon>
        <taxon>Endopterygota</taxon>
        <taxon>Diptera</taxon>
        <taxon>Brachycera</taxon>
        <taxon>Muscomorpha</taxon>
        <taxon>Tephritoidea</taxon>
        <taxon>Tephritidae</taxon>
        <taxon>Ceratitis</taxon>
        <taxon>Ceratitis</taxon>
    </lineage>
</organism>
<gene>
    <name evidence="1" type="ORF">CCAP1982_LOCUS3428</name>
    <name evidence="2" type="ORF">CCAP1982_LOCUS3431</name>
</gene>
<evidence type="ECO:0000313" key="2">
    <source>
        <dbReference type="EMBL" id="CAD6994696.1"/>
    </source>
</evidence>
<evidence type="ECO:0000313" key="3">
    <source>
        <dbReference type="Proteomes" id="UP000606786"/>
    </source>
</evidence>
<sequence>MDVFASMCVKVRVHFQENSHITNGSGSHQCVGVNLTIAKCFTVSDVKWVDKLDEGIHGRSYLVKLPKRVSNP</sequence>
<dbReference type="EMBL" id="CAJHJT010000001">
    <property type="protein sequence ID" value="CAD6994696.1"/>
    <property type="molecule type" value="Genomic_DNA"/>
</dbReference>
<reference evidence="1" key="1">
    <citation type="submission" date="2020-11" db="EMBL/GenBank/DDBJ databases">
        <authorList>
            <person name="Whitehead M."/>
        </authorList>
    </citation>
    <scope>NUCLEOTIDE SEQUENCE</scope>
    <source>
        <strain evidence="1">EGII</strain>
    </source>
</reference>
<dbReference type="Proteomes" id="UP000606786">
    <property type="component" value="Unassembled WGS sequence"/>
</dbReference>
<accession>A0A811UBK9</accession>
<dbReference type="EMBL" id="CAJHJT010000001">
    <property type="protein sequence ID" value="CAD6994693.1"/>
    <property type="molecule type" value="Genomic_DNA"/>
</dbReference>
<evidence type="ECO:0000313" key="1">
    <source>
        <dbReference type="EMBL" id="CAD6994693.1"/>
    </source>
</evidence>
<proteinExistence type="predicted"/>
<keyword evidence="3" id="KW-1185">Reference proteome</keyword>
<protein>
    <submittedName>
        <fullName evidence="1">(Mediterranean fruit fly) hypothetical protein</fullName>
    </submittedName>
</protein>
<comment type="caution">
    <text evidence="1">The sequence shown here is derived from an EMBL/GenBank/DDBJ whole genome shotgun (WGS) entry which is preliminary data.</text>
</comment>
<name>A0A811UBK9_CERCA</name>
<dbReference type="AlphaFoldDB" id="A0A811UBK9"/>